<keyword evidence="2" id="KW-1133">Transmembrane helix</keyword>
<evidence type="ECO:0008006" key="5">
    <source>
        <dbReference type="Google" id="ProtNLM"/>
    </source>
</evidence>
<dbReference type="EMBL" id="BAABGA010000029">
    <property type="protein sequence ID" value="GAA4452993.1"/>
    <property type="molecule type" value="Genomic_DNA"/>
</dbReference>
<accession>A0ABP8MQJ8</accession>
<feature type="transmembrane region" description="Helical" evidence="2">
    <location>
        <begin position="349"/>
        <end position="370"/>
    </location>
</feature>
<feature type="region of interest" description="Disordered" evidence="1">
    <location>
        <begin position="1"/>
        <end position="48"/>
    </location>
</feature>
<dbReference type="InterPro" id="IPR036465">
    <property type="entry name" value="vWFA_dom_sf"/>
</dbReference>
<organism evidence="3 4">
    <name type="scientific">Novipirellula rosea</name>
    <dbReference type="NCBI Taxonomy" id="1031540"/>
    <lineage>
        <taxon>Bacteria</taxon>
        <taxon>Pseudomonadati</taxon>
        <taxon>Planctomycetota</taxon>
        <taxon>Planctomycetia</taxon>
        <taxon>Pirellulales</taxon>
        <taxon>Pirellulaceae</taxon>
        <taxon>Novipirellula</taxon>
    </lineage>
</organism>
<protein>
    <recommendedName>
        <fullName evidence="5">VWFA domain-containing protein</fullName>
    </recommendedName>
</protein>
<dbReference type="Gene3D" id="3.40.50.410">
    <property type="entry name" value="von Willebrand factor, type A domain"/>
    <property type="match status" value="1"/>
</dbReference>
<feature type="compositionally biased region" description="Basic and acidic residues" evidence="1">
    <location>
        <begin position="242"/>
        <end position="256"/>
    </location>
</feature>
<feature type="region of interest" description="Disordered" evidence="1">
    <location>
        <begin position="185"/>
        <end position="228"/>
    </location>
</feature>
<dbReference type="SUPFAM" id="SSF53300">
    <property type="entry name" value="vWA-like"/>
    <property type="match status" value="1"/>
</dbReference>
<comment type="caution">
    <text evidence="3">The sequence shown here is derived from an EMBL/GenBank/DDBJ whole genome shotgun (WGS) entry which is preliminary data.</text>
</comment>
<sequence>MPSDSPESKLNPHPSDASRTELTQSSEPLVSRDTSNPTSQLRIDSERESLELELFRLKREADAARHEAQAARCDAEAASIELKLRELDAPGPESPIRMAATSSVAPSHALRQPTGSAPTADEPSHAAAPIQSDLKPDRNTADVTWYTGPILEKPTSTPLEPEPIPKELSAAALASTSFQSWQEIREAFDHDAEKQDGDRTNATENADVATSKPSAGVTEPAVLDAPNIHPDTIAPIVTEAREDDAAAPQRRVDSAHRQASAPRFRDAVSPDETNPVVPADETSEASSLCIATAESAATESASRLDLPSLQIPTLDSGEKPFERANIADLDSAFVADDTVTPEDRRRKPAAWIASAIVHAVILVILGVVTLQTHKPRDQVTLSASAPSASEVSMETFSIETSELETEPTEEQTESEIQYDLSPVGEIAVSDFKPPPPPSMPSPAAAMLSQSDNSAAAMLTKPSDSDAKIQFCGVDGGGNHFVYLVDSSKSMGDAFNSARIELLKSINALRPDQRFYVIFFDSDPDFMRLSDPKKDEPQSAYATPKNKAALQRWAMGIRADRGRNPNDLLDFVLKLRADAIFLLSDGEFPQSTEQLLQEKNVQRNLFGTGGLISRVHTIAYYSRAGESRMKRIAEQNQGQYRYIAKP</sequence>
<keyword evidence="2" id="KW-0472">Membrane</keyword>
<name>A0ABP8MQJ8_9BACT</name>
<feature type="region of interest" description="Disordered" evidence="1">
    <location>
        <begin position="85"/>
        <end position="141"/>
    </location>
</feature>
<gene>
    <name evidence="3" type="ORF">GCM10023156_23240</name>
</gene>
<evidence type="ECO:0000256" key="1">
    <source>
        <dbReference type="SAM" id="MobiDB-lite"/>
    </source>
</evidence>
<feature type="compositionally biased region" description="Acidic residues" evidence="1">
    <location>
        <begin position="401"/>
        <end position="413"/>
    </location>
</feature>
<evidence type="ECO:0000256" key="2">
    <source>
        <dbReference type="SAM" id="Phobius"/>
    </source>
</evidence>
<feature type="compositionally biased region" description="Polar residues" evidence="1">
    <location>
        <begin position="380"/>
        <end position="395"/>
    </location>
</feature>
<reference evidence="4" key="1">
    <citation type="journal article" date="2019" name="Int. J. Syst. Evol. Microbiol.">
        <title>The Global Catalogue of Microorganisms (GCM) 10K type strain sequencing project: providing services to taxonomists for standard genome sequencing and annotation.</title>
        <authorList>
            <consortium name="The Broad Institute Genomics Platform"/>
            <consortium name="The Broad Institute Genome Sequencing Center for Infectious Disease"/>
            <person name="Wu L."/>
            <person name="Ma J."/>
        </authorList>
    </citation>
    <scope>NUCLEOTIDE SEQUENCE [LARGE SCALE GENOMIC DNA]</scope>
    <source>
        <strain evidence="4">JCM 17759</strain>
    </source>
</reference>
<evidence type="ECO:0000313" key="3">
    <source>
        <dbReference type="EMBL" id="GAA4452993.1"/>
    </source>
</evidence>
<proteinExistence type="predicted"/>
<feature type="compositionally biased region" description="Polar residues" evidence="1">
    <location>
        <begin position="20"/>
        <end position="40"/>
    </location>
</feature>
<keyword evidence="2" id="KW-0812">Transmembrane</keyword>
<evidence type="ECO:0000313" key="4">
    <source>
        <dbReference type="Proteomes" id="UP001500840"/>
    </source>
</evidence>
<feature type="region of interest" description="Disordered" evidence="1">
    <location>
        <begin position="380"/>
        <end position="413"/>
    </location>
</feature>
<dbReference type="RefSeq" id="WP_345322110.1">
    <property type="nucleotide sequence ID" value="NZ_BAABGA010000029.1"/>
</dbReference>
<feature type="region of interest" description="Disordered" evidence="1">
    <location>
        <begin position="242"/>
        <end position="284"/>
    </location>
</feature>
<keyword evidence="4" id="KW-1185">Reference proteome</keyword>
<dbReference type="Proteomes" id="UP001500840">
    <property type="component" value="Unassembled WGS sequence"/>
</dbReference>
<feature type="compositionally biased region" description="Basic and acidic residues" evidence="1">
    <location>
        <begin position="185"/>
        <end position="201"/>
    </location>
</feature>